<gene>
    <name evidence="2" type="ORF">EHV23_14640</name>
</gene>
<evidence type="ECO:0000313" key="3">
    <source>
        <dbReference type="Proteomes" id="UP000270261"/>
    </source>
</evidence>
<organism evidence="2 3">
    <name type="scientific">Lautropia dentalis</name>
    <dbReference type="NCBI Taxonomy" id="2490857"/>
    <lineage>
        <taxon>Bacteria</taxon>
        <taxon>Pseudomonadati</taxon>
        <taxon>Pseudomonadota</taxon>
        <taxon>Betaproteobacteria</taxon>
        <taxon>Burkholderiales</taxon>
        <taxon>Burkholderiaceae</taxon>
        <taxon>Lautropia</taxon>
    </lineage>
</organism>
<name>A0A3R8MXD3_9BURK</name>
<proteinExistence type="predicted"/>
<dbReference type="Pfam" id="PF04338">
    <property type="entry name" value="DUF481"/>
    <property type="match status" value="1"/>
</dbReference>
<dbReference type="RefSeq" id="WP_125096710.1">
    <property type="nucleotide sequence ID" value="NZ_RRUE01000002.1"/>
</dbReference>
<reference evidence="2 3" key="1">
    <citation type="submission" date="2018-11" db="EMBL/GenBank/DDBJ databases">
        <title>Genome sequencing of Lautropia sp. KCOM 2505 (= ChDC F240).</title>
        <authorList>
            <person name="Kook J.-K."/>
            <person name="Park S.-N."/>
            <person name="Lim Y.K."/>
        </authorList>
    </citation>
    <scope>NUCLEOTIDE SEQUENCE [LARGE SCALE GENOMIC DNA]</scope>
    <source>
        <strain evidence="2 3">KCOM 2505</strain>
    </source>
</reference>
<keyword evidence="1" id="KW-0732">Signal</keyword>
<dbReference type="EMBL" id="RRUE01000002">
    <property type="protein sequence ID" value="RRN44518.1"/>
    <property type="molecule type" value="Genomic_DNA"/>
</dbReference>
<feature type="chain" id="PRO_5018737711" evidence="1">
    <location>
        <begin position="33"/>
        <end position="264"/>
    </location>
</feature>
<sequence>MKTIAPGHIPTRPALATLACALLLATPALTQAQIKTQPDGRWRQILGAGASFADGNSNLSSMNAHYEAARQTRHHTVGLRAQALYNTSDHKTSAHNTNLEINGKRNLNERHYIFANGTWFRDRIANLEHRLSAATGWGYQVTTTPHDDWSLFAGIGYSEDRYAVPTIVADQLRKRYGRAELTLGTESHHQLTSTTTAHQRLVFYPALNRNHDRRAEFAADLSVSITERLALTVATEFRYNSDPGTNIHKLDRRLITGVTWKLTD</sequence>
<evidence type="ECO:0000256" key="1">
    <source>
        <dbReference type="SAM" id="SignalP"/>
    </source>
</evidence>
<comment type="caution">
    <text evidence="2">The sequence shown here is derived from an EMBL/GenBank/DDBJ whole genome shotgun (WGS) entry which is preliminary data.</text>
</comment>
<accession>A0A3R8MXD3</accession>
<dbReference type="AlphaFoldDB" id="A0A3R8MXD3"/>
<dbReference type="OrthoDB" id="9806250at2"/>
<evidence type="ECO:0000313" key="2">
    <source>
        <dbReference type="EMBL" id="RRN44518.1"/>
    </source>
</evidence>
<protein>
    <submittedName>
        <fullName evidence="2">DUF481 domain-containing protein</fullName>
    </submittedName>
</protein>
<dbReference type="InterPro" id="IPR007433">
    <property type="entry name" value="DUF481"/>
</dbReference>
<dbReference type="Proteomes" id="UP000270261">
    <property type="component" value="Unassembled WGS sequence"/>
</dbReference>
<keyword evidence="3" id="KW-1185">Reference proteome</keyword>
<feature type="signal peptide" evidence="1">
    <location>
        <begin position="1"/>
        <end position="32"/>
    </location>
</feature>